<reference evidence="1" key="1">
    <citation type="journal article" date="2015" name="Nature">
        <title>Complex archaea that bridge the gap between prokaryotes and eukaryotes.</title>
        <authorList>
            <person name="Spang A."/>
            <person name="Saw J.H."/>
            <person name="Jorgensen S.L."/>
            <person name="Zaremba-Niedzwiedzka K."/>
            <person name="Martijn J."/>
            <person name="Lind A.E."/>
            <person name="van Eijk R."/>
            <person name="Schleper C."/>
            <person name="Guy L."/>
            <person name="Ettema T.J."/>
        </authorList>
    </citation>
    <scope>NUCLEOTIDE SEQUENCE</scope>
</reference>
<dbReference type="EMBL" id="LAZR01000810">
    <property type="protein sequence ID" value="KKN57283.1"/>
    <property type="molecule type" value="Genomic_DNA"/>
</dbReference>
<gene>
    <name evidence="1" type="ORF">LCGC14_0563640</name>
</gene>
<comment type="caution">
    <text evidence="1">The sequence shown here is derived from an EMBL/GenBank/DDBJ whole genome shotgun (WGS) entry which is preliminary data.</text>
</comment>
<accession>A0A0F9UUJ4</accession>
<dbReference type="AlphaFoldDB" id="A0A0F9UUJ4"/>
<name>A0A0F9UUJ4_9ZZZZ</name>
<evidence type="ECO:0000313" key="1">
    <source>
        <dbReference type="EMBL" id="KKN57283.1"/>
    </source>
</evidence>
<proteinExistence type="predicted"/>
<organism evidence="1">
    <name type="scientific">marine sediment metagenome</name>
    <dbReference type="NCBI Taxonomy" id="412755"/>
    <lineage>
        <taxon>unclassified sequences</taxon>
        <taxon>metagenomes</taxon>
        <taxon>ecological metagenomes</taxon>
    </lineage>
</organism>
<protein>
    <submittedName>
        <fullName evidence="1">Uncharacterized protein</fullName>
    </submittedName>
</protein>
<sequence>MTLIRLKVCFKRHECVPILEDNYINKEKLEKFDSLHSGHLVQIINEEELEDKREWNPFL</sequence>